<comment type="caution">
    <text evidence="1">The sequence shown here is derived from an EMBL/GenBank/DDBJ whole genome shotgun (WGS) entry which is preliminary data.</text>
</comment>
<evidence type="ECO:0000313" key="1">
    <source>
        <dbReference type="EMBL" id="GMN68757.1"/>
    </source>
</evidence>
<gene>
    <name evidence="1" type="ORF">TIFTF001_037806</name>
</gene>
<sequence>MSMEIDIKLGLVMASPLKKISPLAGNYNVQKEIIKLENMINQKMDRNNRRQLSHRNPCQVSYELEPIIGKSIGLILVESCWLYRLEKSSTVELTEVESTRGHSLCLSWWVEDVATFVASCNQLGSQCVSPFLNVESKEAHDTLKSTRDYGD</sequence>
<keyword evidence="2" id="KW-1185">Reference proteome</keyword>
<reference evidence="1" key="1">
    <citation type="submission" date="2023-07" db="EMBL/GenBank/DDBJ databases">
        <title>draft genome sequence of fig (Ficus carica).</title>
        <authorList>
            <person name="Takahashi T."/>
            <person name="Nishimura K."/>
        </authorList>
    </citation>
    <scope>NUCLEOTIDE SEQUENCE</scope>
</reference>
<dbReference type="EMBL" id="BTGU01000686">
    <property type="protein sequence ID" value="GMN68757.1"/>
    <property type="molecule type" value="Genomic_DNA"/>
</dbReference>
<evidence type="ECO:0000313" key="2">
    <source>
        <dbReference type="Proteomes" id="UP001187192"/>
    </source>
</evidence>
<dbReference type="Proteomes" id="UP001187192">
    <property type="component" value="Unassembled WGS sequence"/>
</dbReference>
<dbReference type="AlphaFoldDB" id="A0AA88E615"/>
<name>A0AA88E615_FICCA</name>
<accession>A0AA88E615</accession>
<organism evidence="1 2">
    <name type="scientific">Ficus carica</name>
    <name type="common">Common fig</name>
    <dbReference type="NCBI Taxonomy" id="3494"/>
    <lineage>
        <taxon>Eukaryota</taxon>
        <taxon>Viridiplantae</taxon>
        <taxon>Streptophyta</taxon>
        <taxon>Embryophyta</taxon>
        <taxon>Tracheophyta</taxon>
        <taxon>Spermatophyta</taxon>
        <taxon>Magnoliopsida</taxon>
        <taxon>eudicotyledons</taxon>
        <taxon>Gunneridae</taxon>
        <taxon>Pentapetalae</taxon>
        <taxon>rosids</taxon>
        <taxon>fabids</taxon>
        <taxon>Rosales</taxon>
        <taxon>Moraceae</taxon>
        <taxon>Ficeae</taxon>
        <taxon>Ficus</taxon>
    </lineage>
</organism>
<protein>
    <submittedName>
        <fullName evidence="1">Uncharacterized protein</fullName>
    </submittedName>
</protein>
<proteinExistence type="predicted"/>